<sequence length="138" mass="16027">MEPNKIDGWLKRLPLTFQCLDTGGLYLLDDGFTFLVWLGRMLPPELVNNILGVSLANFPDLSKILLRECDNELSRNFMKILRYLREKDPSYHQLSLVVRQGEQPREGYLLLSNLVEDQMAGTSSYVDWIQQIHRQTQS</sequence>
<proteinExistence type="evidence at transcript level"/>
<dbReference type="PANTHER" id="PTHR13803">
    <property type="entry name" value="SEC24-RELATED PROTEIN"/>
    <property type="match status" value="1"/>
</dbReference>
<dbReference type="AlphaFoldDB" id="B6UET5"/>
<dbReference type="SUPFAM" id="SSF82754">
    <property type="entry name" value="C-terminal, gelsolin-like domain of Sec23/24"/>
    <property type="match status" value="1"/>
</dbReference>
<dbReference type="InterPro" id="IPR050550">
    <property type="entry name" value="SEC23_SEC24_subfamily"/>
</dbReference>
<dbReference type="KEGG" id="zma:100278867"/>
<protein>
    <recommendedName>
        <fullName evidence="1">Gelsolin-like domain-containing protein</fullName>
    </recommendedName>
</protein>
<name>B6UET5_MAIZE</name>
<dbReference type="InterPro" id="IPR036180">
    <property type="entry name" value="Gelsolin-like_dom_sf"/>
</dbReference>
<dbReference type="PANTHER" id="PTHR13803:SF39">
    <property type="entry name" value="SECRETORY 24AB, ISOFORM A"/>
    <property type="match status" value="1"/>
</dbReference>
<dbReference type="Pfam" id="PF00626">
    <property type="entry name" value="Gelsolin"/>
    <property type="match status" value="1"/>
</dbReference>
<feature type="domain" description="Gelsolin-like" evidence="1">
    <location>
        <begin position="13"/>
        <end position="57"/>
    </location>
</feature>
<evidence type="ECO:0000259" key="1">
    <source>
        <dbReference type="Pfam" id="PF00626"/>
    </source>
</evidence>
<accession>B6UET5</accession>
<dbReference type="Gene3D" id="3.40.20.10">
    <property type="entry name" value="Severin"/>
    <property type="match status" value="1"/>
</dbReference>
<reference evidence="2" key="1">
    <citation type="journal article" date="2009" name="Plant Mol. Biol.">
        <title>Insights into corn genes derived from large-scale cDNA sequencing.</title>
        <authorList>
            <person name="Alexandrov N.N."/>
            <person name="Brover V.V."/>
            <person name="Freidin S."/>
            <person name="Troukhan M.E."/>
            <person name="Tatarinova T.V."/>
            <person name="Zhang H."/>
            <person name="Swaller T.J."/>
            <person name="Lu Y.P."/>
            <person name="Bouck J."/>
            <person name="Flavell R.B."/>
            <person name="Feldmann K.A."/>
        </authorList>
    </citation>
    <scope>NUCLEOTIDE SEQUENCE</scope>
</reference>
<dbReference type="OrthoDB" id="49016at2759"/>
<dbReference type="InterPro" id="IPR007123">
    <property type="entry name" value="Gelsolin-like_dom"/>
</dbReference>
<dbReference type="EMBL" id="EU975750">
    <property type="protein sequence ID" value="ACG47868.1"/>
    <property type="molecule type" value="mRNA"/>
</dbReference>
<organism evidence="2">
    <name type="scientific">Zea mays</name>
    <name type="common">Maize</name>
    <dbReference type="NCBI Taxonomy" id="4577"/>
    <lineage>
        <taxon>Eukaryota</taxon>
        <taxon>Viridiplantae</taxon>
        <taxon>Streptophyta</taxon>
        <taxon>Embryophyta</taxon>
        <taxon>Tracheophyta</taxon>
        <taxon>Spermatophyta</taxon>
        <taxon>Magnoliopsida</taxon>
        <taxon>Liliopsida</taxon>
        <taxon>Poales</taxon>
        <taxon>Poaceae</taxon>
        <taxon>PACMAD clade</taxon>
        <taxon>Panicoideae</taxon>
        <taxon>Andropogonodae</taxon>
        <taxon>Andropogoneae</taxon>
        <taxon>Tripsacinae</taxon>
        <taxon>Zea</taxon>
    </lineage>
</organism>
<evidence type="ECO:0000313" key="2">
    <source>
        <dbReference type="EMBL" id="ACG47868.1"/>
    </source>
</evidence>
<dbReference type="InterPro" id="IPR029006">
    <property type="entry name" value="ADF-H/Gelsolin-like_dom_sf"/>
</dbReference>